<dbReference type="InterPro" id="IPR036116">
    <property type="entry name" value="FN3_sf"/>
</dbReference>
<gene>
    <name evidence="1" type="ORF">NQ317_004909</name>
</gene>
<evidence type="ECO:0000313" key="2">
    <source>
        <dbReference type="Proteomes" id="UP001162164"/>
    </source>
</evidence>
<dbReference type="InterPro" id="IPR013783">
    <property type="entry name" value="Ig-like_fold"/>
</dbReference>
<dbReference type="CDD" id="cd00063">
    <property type="entry name" value="FN3"/>
    <property type="match status" value="1"/>
</dbReference>
<dbReference type="EMBL" id="JAPWTJ010000493">
    <property type="protein sequence ID" value="KAJ8977913.1"/>
    <property type="molecule type" value="Genomic_DNA"/>
</dbReference>
<protein>
    <recommendedName>
        <fullName evidence="3">Fibronectin type-III domain-containing protein</fullName>
    </recommendedName>
</protein>
<accession>A0ABQ9JI90</accession>
<dbReference type="SUPFAM" id="SSF49265">
    <property type="entry name" value="Fibronectin type III"/>
    <property type="match status" value="1"/>
</dbReference>
<dbReference type="Proteomes" id="UP001162164">
    <property type="component" value="Unassembled WGS sequence"/>
</dbReference>
<name>A0ABQ9JI90_9CUCU</name>
<dbReference type="Gene3D" id="2.60.40.10">
    <property type="entry name" value="Immunoglobulins"/>
    <property type="match status" value="1"/>
</dbReference>
<proteinExistence type="predicted"/>
<sequence length="148" mass="16576">MGDARPHHMLQTEEEVLDIVEDDPLTSTREIARPGIVNPQFQPAAPYAGVARQKMSYLIKNLKPATTYEARVQARNYHAWNKLSPVFHFTTRSNVLYRFGEHGRTLAQPAVYGVSQQGMSPFSSGVRDVISSAICLLLVFLIKFLSSL</sequence>
<dbReference type="InterPro" id="IPR003961">
    <property type="entry name" value="FN3_dom"/>
</dbReference>
<reference evidence="1" key="1">
    <citation type="journal article" date="2023" name="Insect Mol. Biol.">
        <title>Genome sequencing provides insights into the evolution of gene families encoding plant cell wall-degrading enzymes in longhorned beetles.</title>
        <authorList>
            <person name="Shin N.R."/>
            <person name="Okamura Y."/>
            <person name="Kirsch R."/>
            <person name="Pauchet Y."/>
        </authorList>
    </citation>
    <scope>NUCLEOTIDE SEQUENCE</scope>
    <source>
        <strain evidence="1">MMC_N1</strain>
    </source>
</reference>
<evidence type="ECO:0008006" key="3">
    <source>
        <dbReference type="Google" id="ProtNLM"/>
    </source>
</evidence>
<organism evidence="1 2">
    <name type="scientific">Molorchus minor</name>
    <dbReference type="NCBI Taxonomy" id="1323400"/>
    <lineage>
        <taxon>Eukaryota</taxon>
        <taxon>Metazoa</taxon>
        <taxon>Ecdysozoa</taxon>
        <taxon>Arthropoda</taxon>
        <taxon>Hexapoda</taxon>
        <taxon>Insecta</taxon>
        <taxon>Pterygota</taxon>
        <taxon>Neoptera</taxon>
        <taxon>Endopterygota</taxon>
        <taxon>Coleoptera</taxon>
        <taxon>Polyphaga</taxon>
        <taxon>Cucujiformia</taxon>
        <taxon>Chrysomeloidea</taxon>
        <taxon>Cerambycidae</taxon>
        <taxon>Lamiinae</taxon>
        <taxon>Monochamini</taxon>
        <taxon>Molorchus</taxon>
    </lineage>
</organism>
<comment type="caution">
    <text evidence="1">The sequence shown here is derived from an EMBL/GenBank/DDBJ whole genome shotgun (WGS) entry which is preliminary data.</text>
</comment>
<evidence type="ECO:0000313" key="1">
    <source>
        <dbReference type="EMBL" id="KAJ8977913.1"/>
    </source>
</evidence>
<keyword evidence="2" id="KW-1185">Reference proteome</keyword>